<keyword evidence="4 7" id="KW-0833">Ubl conjugation pathway</keyword>
<dbReference type="GeneID" id="28723683"/>
<evidence type="ECO:0000313" key="11">
    <source>
        <dbReference type="Proteomes" id="UP000243052"/>
    </source>
</evidence>
<keyword evidence="5 7" id="KW-0378">Hydrolase</keyword>
<dbReference type="GO" id="GO:0006511">
    <property type="term" value="P:ubiquitin-dependent protein catabolic process"/>
    <property type="evidence" value="ECO:0007669"/>
    <property type="project" value="UniProtKB-UniRule"/>
</dbReference>
<dbReference type="PRINTS" id="PR00707">
    <property type="entry name" value="UBCTHYDRLASE"/>
</dbReference>
<dbReference type="STRING" id="45286.A0A0X8HS09"/>
<evidence type="ECO:0000256" key="7">
    <source>
        <dbReference type="PROSITE-ProRule" id="PRU01393"/>
    </source>
</evidence>
<dbReference type="GO" id="GO:0004843">
    <property type="term" value="F:cysteine-type deubiquitinase activity"/>
    <property type="evidence" value="ECO:0007669"/>
    <property type="project" value="UniProtKB-UniRule"/>
</dbReference>
<evidence type="ECO:0000256" key="6">
    <source>
        <dbReference type="ARBA" id="ARBA00022807"/>
    </source>
</evidence>
<feature type="site" description="Important for enzyme activity" evidence="7">
    <location>
        <position position="178"/>
    </location>
</feature>
<dbReference type="RefSeq" id="XP_017987433.1">
    <property type="nucleotide sequence ID" value="XM_018131989.1"/>
</dbReference>
<dbReference type="EC" id="3.4.19.12" evidence="8"/>
<dbReference type="InterPro" id="IPR001578">
    <property type="entry name" value="Peptidase_C12_UCH"/>
</dbReference>
<feature type="active site" description="Nucleophile" evidence="7">
    <location>
        <position position="90"/>
    </location>
</feature>
<evidence type="ECO:0000256" key="3">
    <source>
        <dbReference type="ARBA" id="ARBA00022670"/>
    </source>
</evidence>
<evidence type="ECO:0000256" key="5">
    <source>
        <dbReference type="ARBA" id="ARBA00022801"/>
    </source>
</evidence>
<dbReference type="AlphaFoldDB" id="A0A0X8HS09"/>
<sequence>MHETVVPLESSPDVFTNFARQLGLNSQMAFHDIYSLTDPELLAFLTRPMSAIILLFPINELFESLKDHSTPLDSQSTPVIWFKQTINNACGMYALFHSLANNRELLEVDSKFNKYLSENKKADGRYGGKDSMDFVYSLSDLYKTNSQMGQTTAPDPAAAVDLHFITFVEHEGKVYELDGRKSGPLVLGSASSKDLVDEPLIKTRVKWYMDNADEKMKHQFSLLGLGPSWD</sequence>
<dbReference type="InterPro" id="IPR038765">
    <property type="entry name" value="Papain-like_cys_pep_sf"/>
</dbReference>
<dbReference type="Gene3D" id="3.40.532.10">
    <property type="entry name" value="Peptidase C12, ubiquitin carboxyl-terminal hydrolase"/>
    <property type="match status" value="1"/>
</dbReference>
<dbReference type="PROSITE" id="PS52048">
    <property type="entry name" value="UCH_DOMAIN"/>
    <property type="match status" value="1"/>
</dbReference>
<keyword evidence="3 7" id="KW-0645">Protease</keyword>
<dbReference type="GO" id="GO:0016579">
    <property type="term" value="P:protein deubiquitination"/>
    <property type="evidence" value="ECO:0007669"/>
    <property type="project" value="TreeGrafter"/>
</dbReference>
<keyword evidence="11" id="KW-1185">Reference proteome</keyword>
<evidence type="ECO:0000256" key="1">
    <source>
        <dbReference type="ARBA" id="ARBA00000707"/>
    </source>
</evidence>
<evidence type="ECO:0000256" key="2">
    <source>
        <dbReference type="ARBA" id="ARBA00009326"/>
    </source>
</evidence>
<dbReference type="Proteomes" id="UP000243052">
    <property type="component" value="Chromosome iv"/>
</dbReference>
<evidence type="ECO:0000313" key="10">
    <source>
        <dbReference type="EMBL" id="AMD20437.1"/>
    </source>
</evidence>
<name>A0A0X8HS09_9SACH</name>
<proteinExistence type="inferred from homology"/>
<dbReference type="GO" id="GO:0005737">
    <property type="term" value="C:cytoplasm"/>
    <property type="evidence" value="ECO:0007669"/>
    <property type="project" value="TreeGrafter"/>
</dbReference>
<feature type="active site" description="Proton donor" evidence="7">
    <location>
        <position position="163"/>
    </location>
</feature>
<evidence type="ECO:0000259" key="9">
    <source>
        <dbReference type="PROSITE" id="PS52048"/>
    </source>
</evidence>
<accession>A0A0X8HS09</accession>
<reference evidence="10 11" key="1">
    <citation type="submission" date="2016-01" db="EMBL/GenBank/DDBJ databases">
        <title>Genome sequence of the yeast Holleya sinecauda.</title>
        <authorList>
            <person name="Dietrich F.S."/>
        </authorList>
    </citation>
    <scope>NUCLEOTIDE SEQUENCE [LARGE SCALE GENOMIC DNA]</scope>
    <source>
        <strain evidence="10 11">ATCC 58844</strain>
    </source>
</reference>
<dbReference type="EMBL" id="CP014244">
    <property type="protein sequence ID" value="AMD20437.1"/>
    <property type="molecule type" value="Genomic_DNA"/>
</dbReference>
<dbReference type="OrthoDB" id="427186at2759"/>
<feature type="domain" description="UCH catalytic" evidence="9">
    <location>
        <begin position="4"/>
        <end position="227"/>
    </location>
</feature>
<dbReference type="SUPFAM" id="SSF54001">
    <property type="entry name" value="Cysteine proteinases"/>
    <property type="match status" value="1"/>
</dbReference>
<gene>
    <name evidence="10" type="ORF">AW171_hschr42330</name>
</gene>
<evidence type="ECO:0000256" key="4">
    <source>
        <dbReference type="ARBA" id="ARBA00022786"/>
    </source>
</evidence>
<dbReference type="FunFam" id="3.40.532.10:FF:000006">
    <property type="entry name" value="Ubiquitin carboxyl-terminal hydrolase"/>
    <property type="match status" value="1"/>
</dbReference>
<dbReference type="PANTHER" id="PTHR10589">
    <property type="entry name" value="UBIQUITIN CARBOXYL-TERMINAL HYDROLASE"/>
    <property type="match status" value="1"/>
</dbReference>
<comment type="similarity">
    <text evidence="2 7 8">Belongs to the peptidase C12 family.</text>
</comment>
<dbReference type="Pfam" id="PF01088">
    <property type="entry name" value="Peptidase_C12"/>
    <property type="match status" value="1"/>
</dbReference>
<dbReference type="InterPro" id="IPR036959">
    <property type="entry name" value="Peptidase_C12_UCH_sf"/>
</dbReference>
<organism evidence="10 11">
    <name type="scientific">Eremothecium sinecaudum</name>
    <dbReference type="NCBI Taxonomy" id="45286"/>
    <lineage>
        <taxon>Eukaryota</taxon>
        <taxon>Fungi</taxon>
        <taxon>Dikarya</taxon>
        <taxon>Ascomycota</taxon>
        <taxon>Saccharomycotina</taxon>
        <taxon>Saccharomycetes</taxon>
        <taxon>Saccharomycetales</taxon>
        <taxon>Saccharomycetaceae</taxon>
        <taxon>Eremothecium</taxon>
    </lineage>
</organism>
<feature type="site" description="Transition state stabilizer" evidence="7">
    <location>
        <position position="84"/>
    </location>
</feature>
<evidence type="ECO:0000256" key="8">
    <source>
        <dbReference type="RuleBase" id="RU361215"/>
    </source>
</evidence>
<keyword evidence="6 7" id="KW-0788">Thiol protease</keyword>
<dbReference type="PANTHER" id="PTHR10589:SF17">
    <property type="entry name" value="UBIQUITIN CARBOXYL-TERMINAL HYDROLASE"/>
    <property type="match status" value="1"/>
</dbReference>
<protein>
    <recommendedName>
        <fullName evidence="8">Ubiquitin carboxyl-terminal hydrolase</fullName>
        <ecNumber evidence="8">3.4.19.12</ecNumber>
    </recommendedName>
</protein>
<comment type="catalytic activity">
    <reaction evidence="1 7 8">
        <text>Thiol-dependent hydrolysis of ester, thioester, amide, peptide and isopeptide bonds formed by the C-terminal Gly of ubiquitin (a 76-residue protein attached to proteins as an intracellular targeting signal).</text>
        <dbReference type="EC" id="3.4.19.12"/>
    </reaction>
</comment>